<feature type="region of interest" description="Disordered" evidence="1">
    <location>
        <begin position="140"/>
        <end position="172"/>
    </location>
</feature>
<dbReference type="Proteomes" id="UP000030403">
    <property type="component" value="Unassembled WGS sequence"/>
</dbReference>
<keyword evidence="5" id="KW-1185">Reference proteome</keyword>
<dbReference type="EMBL" id="AVPF01000022">
    <property type="protein sequence ID" value="KGX87849.1"/>
    <property type="molecule type" value="Genomic_DNA"/>
</dbReference>
<evidence type="ECO:0000259" key="3">
    <source>
        <dbReference type="Pfam" id="PF13115"/>
    </source>
</evidence>
<organism evidence="4 5">
    <name type="scientific">Pontibacillus marinus BH030004 = DSM 16465</name>
    <dbReference type="NCBI Taxonomy" id="1385511"/>
    <lineage>
        <taxon>Bacteria</taxon>
        <taxon>Bacillati</taxon>
        <taxon>Bacillota</taxon>
        <taxon>Bacilli</taxon>
        <taxon>Bacillales</taxon>
        <taxon>Bacillaceae</taxon>
        <taxon>Pontibacillus</taxon>
    </lineage>
</organism>
<name>A0A0A5G712_9BACI</name>
<dbReference type="STRING" id="1385511.GCA_000425225_03064"/>
<accession>A0A0A5G712</accession>
<dbReference type="InterPro" id="IPR032693">
    <property type="entry name" value="YtkA-like_dom"/>
</dbReference>
<evidence type="ECO:0000256" key="2">
    <source>
        <dbReference type="SAM" id="SignalP"/>
    </source>
</evidence>
<dbReference type="eggNOG" id="ENOG502ZCA8">
    <property type="taxonomic scope" value="Bacteria"/>
</dbReference>
<sequence>MRKLGFLLLISTIFVVLSACGSEEGNNASNNDDQQNSEENQELQAIEVKIKTVPETLKPEEVTTIQAKVTQGSENVNDAQEVEFEIWKKGSEDHEKMMAEKQGKGLYSIQHTFDEKGIYYVIAHVTARDMHNMPQKKLNVGNVSESDEKSEGHDHNGSENKEEHSHGDRSDGVAVHLMKKEGKLMVHLQKGEKPLAEAKVRFEVWKNDGKHKYIDAKEGKQGEYAAEFKADSTGTYKVNVHYEKGELHGHQKKEIEIK</sequence>
<reference evidence="4 5" key="1">
    <citation type="submission" date="2013-08" db="EMBL/GenBank/DDBJ databases">
        <authorList>
            <person name="Huang J."/>
            <person name="Wang G."/>
        </authorList>
    </citation>
    <scope>NUCLEOTIDE SEQUENCE [LARGE SCALE GENOMIC DNA]</scope>
    <source>
        <strain evidence="4 5">BH030004</strain>
    </source>
</reference>
<dbReference type="Pfam" id="PF13115">
    <property type="entry name" value="YtkA"/>
    <property type="match status" value="2"/>
</dbReference>
<proteinExistence type="predicted"/>
<feature type="domain" description="YtkA-like" evidence="3">
    <location>
        <begin position="41"/>
        <end position="124"/>
    </location>
</feature>
<dbReference type="AlphaFoldDB" id="A0A0A5G712"/>
<keyword evidence="2" id="KW-0732">Signal</keyword>
<gene>
    <name evidence="4" type="ORF">N783_09190</name>
</gene>
<dbReference type="PROSITE" id="PS51257">
    <property type="entry name" value="PROKAR_LIPOPROTEIN"/>
    <property type="match status" value="1"/>
</dbReference>
<dbReference type="OrthoDB" id="2679563at2"/>
<feature type="signal peptide" evidence="2">
    <location>
        <begin position="1"/>
        <end position="18"/>
    </location>
</feature>
<feature type="compositionally biased region" description="Basic and acidic residues" evidence="1">
    <location>
        <begin position="146"/>
        <end position="171"/>
    </location>
</feature>
<feature type="chain" id="PRO_5039031691" description="YtkA-like domain-containing protein" evidence="2">
    <location>
        <begin position="19"/>
        <end position="258"/>
    </location>
</feature>
<protein>
    <recommendedName>
        <fullName evidence="3">YtkA-like domain-containing protein</fullName>
    </recommendedName>
</protein>
<comment type="caution">
    <text evidence="4">The sequence shown here is derived from an EMBL/GenBank/DDBJ whole genome shotgun (WGS) entry which is preliminary data.</text>
</comment>
<evidence type="ECO:0000256" key="1">
    <source>
        <dbReference type="SAM" id="MobiDB-lite"/>
    </source>
</evidence>
<evidence type="ECO:0000313" key="5">
    <source>
        <dbReference type="Proteomes" id="UP000030403"/>
    </source>
</evidence>
<dbReference type="RefSeq" id="WP_027446701.1">
    <property type="nucleotide sequence ID" value="NZ_AULJ01000039.1"/>
</dbReference>
<evidence type="ECO:0000313" key="4">
    <source>
        <dbReference type="EMBL" id="KGX87849.1"/>
    </source>
</evidence>
<feature type="domain" description="YtkA-like" evidence="3">
    <location>
        <begin position="178"/>
        <end position="241"/>
    </location>
</feature>